<comment type="caution">
    <text evidence="3">The sequence shown here is derived from an EMBL/GenBank/DDBJ whole genome shotgun (WGS) entry which is preliminary data.</text>
</comment>
<protein>
    <recommendedName>
        <fullName evidence="2">Transposase MuDR plant domain-containing protein</fullName>
    </recommendedName>
</protein>
<sequence length="224" mass="24602">MLGVAGSKRMSDVDLEVIFHYRRDFSEVRTIELYVKLENIVASSGGSNPIPTSVHIGGSSSSAPAAPVVPVIPPFTTVANIQHNVPRRVQISDPEGVEEALCDDEEDEEPKFIGGNSDDDHPSVPAERSGPSSSGSHQYPAHFSALNLEAMEDDVLNVKSYSIRCEVDYKVKESNHAKYHARCKNFGSGCEWLIRVALRTRKGFWEVKMYNGVHTCLATEVEVG</sequence>
<reference evidence="3 4" key="1">
    <citation type="journal article" date="2023" name="Plants (Basel)">
        <title>Bridging the Gap: Combining Genomics and Transcriptomics Approaches to Understand Stylosanthes scabra, an Orphan Legume from the Brazilian Caatinga.</title>
        <authorList>
            <person name="Ferreira-Neto J.R.C."/>
            <person name="da Silva M.D."/>
            <person name="Binneck E."/>
            <person name="de Melo N.F."/>
            <person name="da Silva R.H."/>
            <person name="de Melo A.L.T.M."/>
            <person name="Pandolfi V."/>
            <person name="Bustamante F.O."/>
            <person name="Brasileiro-Vidal A.C."/>
            <person name="Benko-Iseppon A.M."/>
        </authorList>
    </citation>
    <scope>NUCLEOTIDE SEQUENCE [LARGE SCALE GENOMIC DNA]</scope>
    <source>
        <tissue evidence="3">Leaves</tissue>
    </source>
</reference>
<evidence type="ECO:0000313" key="3">
    <source>
        <dbReference type="EMBL" id="MED6171064.1"/>
    </source>
</evidence>
<dbReference type="InterPro" id="IPR004332">
    <property type="entry name" value="Transposase_MuDR"/>
</dbReference>
<name>A0ABU6VC63_9FABA</name>
<feature type="domain" description="Transposase MuDR plant" evidence="2">
    <location>
        <begin position="158"/>
        <end position="203"/>
    </location>
</feature>
<proteinExistence type="predicted"/>
<feature type="region of interest" description="Disordered" evidence="1">
    <location>
        <begin position="86"/>
        <end position="139"/>
    </location>
</feature>
<accession>A0ABU6VC63</accession>
<evidence type="ECO:0000313" key="4">
    <source>
        <dbReference type="Proteomes" id="UP001341840"/>
    </source>
</evidence>
<evidence type="ECO:0000259" key="2">
    <source>
        <dbReference type="Pfam" id="PF03108"/>
    </source>
</evidence>
<evidence type="ECO:0000256" key="1">
    <source>
        <dbReference type="SAM" id="MobiDB-lite"/>
    </source>
</evidence>
<keyword evidence="4" id="KW-1185">Reference proteome</keyword>
<dbReference type="Proteomes" id="UP001341840">
    <property type="component" value="Unassembled WGS sequence"/>
</dbReference>
<feature type="compositionally biased region" description="Acidic residues" evidence="1">
    <location>
        <begin position="95"/>
        <end position="109"/>
    </location>
</feature>
<gene>
    <name evidence="3" type="ORF">PIB30_037180</name>
</gene>
<organism evidence="3 4">
    <name type="scientific">Stylosanthes scabra</name>
    <dbReference type="NCBI Taxonomy" id="79078"/>
    <lineage>
        <taxon>Eukaryota</taxon>
        <taxon>Viridiplantae</taxon>
        <taxon>Streptophyta</taxon>
        <taxon>Embryophyta</taxon>
        <taxon>Tracheophyta</taxon>
        <taxon>Spermatophyta</taxon>
        <taxon>Magnoliopsida</taxon>
        <taxon>eudicotyledons</taxon>
        <taxon>Gunneridae</taxon>
        <taxon>Pentapetalae</taxon>
        <taxon>rosids</taxon>
        <taxon>fabids</taxon>
        <taxon>Fabales</taxon>
        <taxon>Fabaceae</taxon>
        <taxon>Papilionoideae</taxon>
        <taxon>50 kb inversion clade</taxon>
        <taxon>dalbergioids sensu lato</taxon>
        <taxon>Dalbergieae</taxon>
        <taxon>Pterocarpus clade</taxon>
        <taxon>Stylosanthes</taxon>
    </lineage>
</organism>
<dbReference type="EMBL" id="JASCZI010151220">
    <property type="protein sequence ID" value="MED6171064.1"/>
    <property type="molecule type" value="Genomic_DNA"/>
</dbReference>
<dbReference type="Pfam" id="PF03108">
    <property type="entry name" value="DBD_Tnp_Mut"/>
    <property type="match status" value="1"/>
</dbReference>